<dbReference type="OrthoDB" id="399676at2"/>
<dbReference type="AlphaFoldDB" id="A0A222EPQ5"/>
<dbReference type="KEGG" id="scou:SCORR_v1c07460"/>
<protein>
    <submittedName>
        <fullName evidence="1">Uncharacterized protein</fullName>
    </submittedName>
</protein>
<name>A0A222EPQ5_9MOLU</name>
<reference evidence="1 2" key="1">
    <citation type="submission" date="2017-07" db="EMBL/GenBank/DDBJ databases">
        <title>Complete genome sequence of Spiroplasma corruscae EC-1 (DSM 19793).</title>
        <authorList>
            <person name="Tsai Y.-M."/>
            <person name="Lo W.-S."/>
            <person name="Kuo C.-H."/>
        </authorList>
    </citation>
    <scope>NUCLEOTIDE SEQUENCE [LARGE SCALE GENOMIC DNA]</scope>
    <source>
        <strain evidence="1 2">EC-1</strain>
    </source>
</reference>
<evidence type="ECO:0000313" key="2">
    <source>
        <dbReference type="Proteomes" id="UP000203229"/>
    </source>
</evidence>
<sequence>MIKENNFNETDFIEYSDFNNLMIEVFGIGCSLCGIDDISYVSKNSPKLLGNVVKEIHDSKPDISDLELDNLLKEPIDAWQELDDYNATIGKPTFLCSECYIQLLNGEISVPKIEIDEK</sequence>
<gene>
    <name evidence="1" type="ORF">SCORR_v1c07460</name>
</gene>
<proteinExistence type="predicted"/>
<dbReference type="Proteomes" id="UP000203229">
    <property type="component" value="Chromosome"/>
</dbReference>
<dbReference type="RefSeq" id="WP_094049332.1">
    <property type="nucleotide sequence ID" value="NZ_CP022535.1"/>
</dbReference>
<evidence type="ECO:0000313" key="1">
    <source>
        <dbReference type="EMBL" id="ASP28518.1"/>
    </source>
</evidence>
<keyword evidence="2" id="KW-1185">Reference proteome</keyword>
<accession>A0A222EPQ5</accession>
<organism evidence="1 2">
    <name type="scientific">Spiroplasma corruscae</name>
    <dbReference type="NCBI Taxonomy" id="216934"/>
    <lineage>
        <taxon>Bacteria</taxon>
        <taxon>Bacillati</taxon>
        <taxon>Mycoplasmatota</taxon>
        <taxon>Mollicutes</taxon>
        <taxon>Entomoplasmatales</taxon>
        <taxon>Spiroplasmataceae</taxon>
        <taxon>Spiroplasma</taxon>
    </lineage>
</organism>
<dbReference type="EMBL" id="CP022535">
    <property type="protein sequence ID" value="ASP28518.1"/>
    <property type="molecule type" value="Genomic_DNA"/>
</dbReference>